<organism evidence="3 4">
    <name type="scientific">Colletotrichum sojae</name>
    <dbReference type="NCBI Taxonomy" id="2175907"/>
    <lineage>
        <taxon>Eukaryota</taxon>
        <taxon>Fungi</taxon>
        <taxon>Dikarya</taxon>
        <taxon>Ascomycota</taxon>
        <taxon>Pezizomycotina</taxon>
        <taxon>Sordariomycetes</taxon>
        <taxon>Hypocreomycetidae</taxon>
        <taxon>Glomerellales</taxon>
        <taxon>Glomerellaceae</taxon>
        <taxon>Colletotrichum</taxon>
        <taxon>Colletotrichum orchidearum species complex</taxon>
    </lineage>
</organism>
<reference evidence="3 4" key="1">
    <citation type="journal article" date="2020" name="Phytopathology">
        <title>Genome Sequence Resources of Colletotrichum truncatum, C. plurivorum, C. musicola, and C. sojae: Four Species Pathogenic to Soybean (Glycine max).</title>
        <authorList>
            <person name="Rogerio F."/>
            <person name="Boufleur T.R."/>
            <person name="Ciampi-Guillardi M."/>
            <person name="Sukno S.A."/>
            <person name="Thon M.R."/>
            <person name="Massola Junior N.S."/>
            <person name="Baroncelli R."/>
        </authorList>
    </citation>
    <scope>NUCLEOTIDE SEQUENCE [LARGE SCALE GENOMIC DNA]</scope>
    <source>
        <strain evidence="3 4">LFN0009</strain>
    </source>
</reference>
<feature type="compositionally biased region" description="Basic and acidic residues" evidence="1">
    <location>
        <begin position="687"/>
        <end position="696"/>
    </location>
</feature>
<keyword evidence="4" id="KW-1185">Reference proteome</keyword>
<dbReference type="InterPro" id="IPR052981">
    <property type="entry name" value="Ingression_C2_domain"/>
</dbReference>
<feature type="compositionally biased region" description="Low complexity" evidence="1">
    <location>
        <begin position="1066"/>
        <end position="1081"/>
    </location>
</feature>
<evidence type="ECO:0000313" key="4">
    <source>
        <dbReference type="Proteomes" id="UP000652219"/>
    </source>
</evidence>
<feature type="domain" description="C2" evidence="2">
    <location>
        <begin position="13"/>
        <end position="132"/>
    </location>
</feature>
<protein>
    <submittedName>
        <fullName evidence="3">C2 domain containing protein</fullName>
    </submittedName>
</protein>
<dbReference type="Gene3D" id="2.60.40.150">
    <property type="entry name" value="C2 domain"/>
    <property type="match status" value="1"/>
</dbReference>
<dbReference type="InterPro" id="IPR037791">
    <property type="entry name" value="C2_fungal_Inn1"/>
</dbReference>
<feature type="compositionally biased region" description="Polar residues" evidence="1">
    <location>
        <begin position="1098"/>
        <end position="1119"/>
    </location>
</feature>
<dbReference type="PANTHER" id="PTHR47052">
    <property type="entry name" value="CONSERVED SERINE PROLINE-RICH PROTEIN (AFU_ORTHOLOGUE AFUA_2G01790)"/>
    <property type="match status" value="1"/>
</dbReference>
<dbReference type="InterPro" id="IPR000008">
    <property type="entry name" value="C2_dom"/>
</dbReference>
<feature type="compositionally biased region" description="Basic and acidic residues" evidence="1">
    <location>
        <begin position="763"/>
        <end position="773"/>
    </location>
</feature>
<dbReference type="AlphaFoldDB" id="A0A8H6IWR3"/>
<feature type="compositionally biased region" description="Basic and acidic residues" evidence="1">
    <location>
        <begin position="1031"/>
        <end position="1050"/>
    </location>
</feature>
<feature type="region of interest" description="Disordered" evidence="1">
    <location>
        <begin position="424"/>
        <end position="642"/>
    </location>
</feature>
<dbReference type="SMART" id="SM00239">
    <property type="entry name" value="C2"/>
    <property type="match status" value="1"/>
</dbReference>
<accession>A0A8H6IWR3</accession>
<feature type="compositionally biased region" description="Basic and acidic residues" evidence="1">
    <location>
        <begin position="315"/>
        <end position="333"/>
    </location>
</feature>
<evidence type="ECO:0000256" key="1">
    <source>
        <dbReference type="SAM" id="MobiDB-lite"/>
    </source>
</evidence>
<feature type="compositionally biased region" description="Low complexity" evidence="1">
    <location>
        <begin position="626"/>
        <end position="642"/>
    </location>
</feature>
<dbReference type="CDD" id="cd08681">
    <property type="entry name" value="C2_fungal_Inn1p-like"/>
    <property type="match status" value="1"/>
</dbReference>
<name>A0A8H6IWR3_9PEZI</name>
<dbReference type="InterPro" id="IPR035892">
    <property type="entry name" value="C2_domain_sf"/>
</dbReference>
<gene>
    <name evidence="3" type="ORF">CSOJ01_11678</name>
</gene>
<feature type="compositionally biased region" description="Basic and acidic residues" evidence="1">
    <location>
        <begin position="449"/>
        <end position="469"/>
    </location>
</feature>
<feature type="region of interest" description="Disordered" evidence="1">
    <location>
        <begin position="684"/>
        <end position="731"/>
    </location>
</feature>
<feature type="compositionally biased region" description="Basic and acidic residues" evidence="1">
    <location>
        <begin position="355"/>
        <end position="375"/>
    </location>
</feature>
<feature type="region of interest" description="Disordered" evidence="1">
    <location>
        <begin position="153"/>
        <end position="406"/>
    </location>
</feature>
<feature type="compositionally biased region" description="Polar residues" evidence="1">
    <location>
        <begin position="1152"/>
        <end position="1162"/>
    </location>
</feature>
<feature type="compositionally biased region" description="Polar residues" evidence="1">
    <location>
        <begin position="719"/>
        <end position="731"/>
    </location>
</feature>
<dbReference type="EMBL" id="WIGN01000277">
    <property type="protein sequence ID" value="KAF6802317.1"/>
    <property type="molecule type" value="Genomic_DNA"/>
</dbReference>
<feature type="compositionally biased region" description="Polar residues" evidence="1">
    <location>
        <begin position="778"/>
        <end position="787"/>
    </location>
</feature>
<feature type="compositionally biased region" description="Low complexity" evidence="1">
    <location>
        <begin position="267"/>
        <end position="282"/>
    </location>
</feature>
<feature type="compositionally biased region" description="Low complexity" evidence="1">
    <location>
        <begin position="497"/>
        <end position="511"/>
    </location>
</feature>
<feature type="compositionally biased region" description="Polar residues" evidence="1">
    <location>
        <begin position="814"/>
        <end position="823"/>
    </location>
</feature>
<proteinExistence type="predicted"/>
<feature type="region of interest" description="Disordered" evidence="1">
    <location>
        <begin position="747"/>
        <end position="1198"/>
    </location>
</feature>
<evidence type="ECO:0000259" key="2">
    <source>
        <dbReference type="PROSITE" id="PS50004"/>
    </source>
</evidence>
<dbReference type="SUPFAM" id="SSF49562">
    <property type="entry name" value="C2 domain (Calcium/lipid-binding domain, CaLB)"/>
    <property type="match status" value="1"/>
</dbReference>
<sequence length="1246" mass="135884">MAAAKTKVHPLNGMHTAGIFADPTVDGPLIGTLVAIVDRAKNLPNRKTIGKQDPYCAARLGKEAKRTTTDVRGGQTPKWDQELRFEVHDSPDYYQLKVSVFHDDKKTDLIGETWIDLRDIIVPGGGQNDLWRNLAFKGKYAGEVRMEITYYDTRPKPEKPVPRPKPVEADLPESAPVPQHGTIPRKQIKRRPLPSDPFTGEAPAVPSSEQTPTPPRAAGPRGPKEMGSSTPPAPEQGLSGSRPMPTRKPHPSYVPTQSPLQAIEYNATPAAPAPAQAPASAPAPAPRGSQPDLPAQSPQAALPQPIEVTPQHTPTRHERYESPSAASDERDYSPRYPSSQDIVDRAHYRQGSEPPPRDLYLEDQRHAPSVEDDRPPPPPAHRSRHNSGNSQDMVVRGNYDTPPKSANAMRQDVLRNEAHRMSYSSAYPGRPTYRGFDSAPVLTNALPAPDDHYHESPPRHHSYDGHAEQRSMQPTVEDVPESPIPAKANARRTSRMPQAQAQAQAQAQPQPQHDELGFNQEQSPAPPQSMEIAHRQIPRTPQRQDTAPERDFDQVPTPAPLNIGGRGSAGSRQRGQSPQPGYTRGDEMASAGHYSTSPRPEYQPRGDELVFAGRGSVSPGYYSTSPQPDYQQEYPPQQQEYQPRGDELVLAGRGNVLPAHYNTPPQHAYPRGDEMVRRHQVSPIAARDLRGDEMVRHQQVSPIASRDFAPSPGDASPYYSRSQNQYVSQRSELSGTEIQAVGGVPAVPASLVPGVDPSLAQEVSDRIHDDRRQQQRRYTGQNATTPTRGRGHSEPTGYANQTYVPPNYDHRSSAYGNPGSQGNRGRGVSPNPYQDTRGRGVSPNPYQDTRGRGVSPNPYHDTRGRGVSPNPYQDTRGRGVSPNPYQDTRGRGVSPNPYQDNYQDNRGRGVSPNPYHDARGRGVSPNPYHDPSGRGVSPNPHHDMRARGISTSPHPAHRQRGLSPQPPPANTRRGVSPGVHAQHTIKRKSVSPAPPPSDHRRLSGIPFGPDSYNELNPTLSANGSEIAGPDPDEKIITHDGREIDPSDHLPMDTWAPEPEPKGPKTPATASVRSRVSAAPAPQVTPTSGRRQLRIAGRPQSQVSPVTYNSDPYSTAVATTGSGGRNRLQKKTQRMPALPSTSPAGSSPLAPISSHNYQDNGSDFTPPRLPRASTWDYPSENHAPQYGSSPGGMRGGPPIPAKIPLPVMSGAMPASYGGGGNQGEWALMQEMSRIDIGAGRSRRHRHY</sequence>
<feature type="compositionally biased region" description="Low complexity" evidence="1">
    <location>
        <begin position="569"/>
        <end position="579"/>
    </location>
</feature>
<evidence type="ECO:0000313" key="3">
    <source>
        <dbReference type="EMBL" id="KAF6802317.1"/>
    </source>
</evidence>
<dbReference type="Pfam" id="PF00168">
    <property type="entry name" value="C2"/>
    <property type="match status" value="1"/>
</dbReference>
<feature type="compositionally biased region" description="Low complexity" evidence="1">
    <location>
        <begin position="289"/>
        <end position="305"/>
    </location>
</feature>
<dbReference type="PANTHER" id="PTHR47052:SF3">
    <property type="entry name" value="INGRESSION PROTEIN 1"/>
    <property type="match status" value="1"/>
</dbReference>
<dbReference type="Proteomes" id="UP000652219">
    <property type="component" value="Unassembled WGS sequence"/>
</dbReference>
<feature type="compositionally biased region" description="Basic and acidic residues" evidence="1">
    <location>
        <begin position="153"/>
        <end position="168"/>
    </location>
</feature>
<feature type="compositionally biased region" description="Polar residues" evidence="1">
    <location>
        <begin position="1013"/>
        <end position="1023"/>
    </location>
</feature>
<comment type="caution">
    <text evidence="3">The sequence shown here is derived from an EMBL/GenBank/DDBJ whole genome shotgun (WGS) entry which is preliminary data.</text>
</comment>
<dbReference type="PROSITE" id="PS50004">
    <property type="entry name" value="C2"/>
    <property type="match status" value="1"/>
</dbReference>